<name>A0A2K1KF96_PHYPA</name>
<dbReference type="Gramene" id="Pp3c6_11340V3.1">
    <property type="protein sequence ID" value="PAC:32978700.CDS.1"/>
    <property type="gene ID" value="Pp3c6_11340"/>
</dbReference>
<reference evidence="1 3" key="1">
    <citation type="journal article" date="2008" name="Science">
        <title>The Physcomitrella genome reveals evolutionary insights into the conquest of land by plants.</title>
        <authorList>
            <person name="Rensing S."/>
            <person name="Lang D."/>
            <person name="Zimmer A."/>
            <person name="Terry A."/>
            <person name="Salamov A."/>
            <person name="Shapiro H."/>
            <person name="Nishiyama T."/>
            <person name="Perroud P.-F."/>
            <person name="Lindquist E."/>
            <person name="Kamisugi Y."/>
            <person name="Tanahashi T."/>
            <person name="Sakakibara K."/>
            <person name="Fujita T."/>
            <person name="Oishi K."/>
            <person name="Shin-I T."/>
            <person name="Kuroki Y."/>
            <person name="Toyoda A."/>
            <person name="Suzuki Y."/>
            <person name="Hashimoto A."/>
            <person name="Yamaguchi K."/>
            <person name="Sugano A."/>
            <person name="Kohara Y."/>
            <person name="Fujiyama A."/>
            <person name="Anterola A."/>
            <person name="Aoki S."/>
            <person name="Ashton N."/>
            <person name="Barbazuk W.B."/>
            <person name="Barker E."/>
            <person name="Bennetzen J."/>
            <person name="Bezanilla M."/>
            <person name="Blankenship R."/>
            <person name="Cho S.H."/>
            <person name="Dutcher S."/>
            <person name="Estelle M."/>
            <person name="Fawcett J.A."/>
            <person name="Gundlach H."/>
            <person name="Hanada K."/>
            <person name="Heyl A."/>
            <person name="Hicks K.A."/>
            <person name="Hugh J."/>
            <person name="Lohr M."/>
            <person name="Mayer K."/>
            <person name="Melkozernov A."/>
            <person name="Murata T."/>
            <person name="Nelson D."/>
            <person name="Pils B."/>
            <person name="Prigge M."/>
            <person name="Reiss B."/>
            <person name="Renner T."/>
            <person name="Rombauts S."/>
            <person name="Rushton P."/>
            <person name="Sanderfoot A."/>
            <person name="Schween G."/>
            <person name="Shiu S.-H."/>
            <person name="Stueber K."/>
            <person name="Theodoulou F.L."/>
            <person name="Tu H."/>
            <person name="Van de Peer Y."/>
            <person name="Verrier P.J."/>
            <person name="Waters E."/>
            <person name="Wood A."/>
            <person name="Yang L."/>
            <person name="Cove D."/>
            <person name="Cuming A."/>
            <person name="Hasebe M."/>
            <person name="Lucas S."/>
            <person name="Mishler D.B."/>
            <person name="Reski R."/>
            <person name="Grigoriev I."/>
            <person name="Quatrano R.S."/>
            <person name="Boore J.L."/>
        </authorList>
    </citation>
    <scope>NUCLEOTIDE SEQUENCE [LARGE SCALE GENOMIC DNA]</scope>
    <source>
        <strain evidence="2 3">cv. Gransden 2004</strain>
    </source>
</reference>
<dbReference type="EMBL" id="ABEU02000006">
    <property type="protein sequence ID" value="PNR52443.1"/>
    <property type="molecule type" value="Genomic_DNA"/>
</dbReference>
<dbReference type="InParanoid" id="A0A2K1KF96"/>
<organism evidence="1">
    <name type="scientific">Physcomitrium patens</name>
    <name type="common">Spreading-leaved earth moss</name>
    <name type="synonym">Physcomitrella patens</name>
    <dbReference type="NCBI Taxonomy" id="3218"/>
    <lineage>
        <taxon>Eukaryota</taxon>
        <taxon>Viridiplantae</taxon>
        <taxon>Streptophyta</taxon>
        <taxon>Embryophyta</taxon>
        <taxon>Bryophyta</taxon>
        <taxon>Bryophytina</taxon>
        <taxon>Bryopsida</taxon>
        <taxon>Funariidae</taxon>
        <taxon>Funariales</taxon>
        <taxon>Funariaceae</taxon>
        <taxon>Physcomitrium</taxon>
    </lineage>
</organism>
<sequence>MHIFLMVWDVPRNFIKEDMVFSRGYRMRIALARALSKNATISQLGFCGDWKRQMCEC</sequence>
<gene>
    <name evidence="1" type="ORF">PHYPA_008817</name>
</gene>
<dbReference type="AlphaFoldDB" id="A0A2K1KF96"/>
<protein>
    <submittedName>
        <fullName evidence="1 2">Uncharacterized protein</fullName>
    </submittedName>
</protein>
<accession>A0A2K1KF96</accession>
<dbReference type="EnsemblPlants" id="Pp3c6_11340V3.1">
    <property type="protein sequence ID" value="PAC:32978700.CDS.1"/>
    <property type="gene ID" value="Pp3c6_11340"/>
</dbReference>
<evidence type="ECO:0000313" key="3">
    <source>
        <dbReference type="Proteomes" id="UP000006727"/>
    </source>
</evidence>
<reference evidence="1 3" key="2">
    <citation type="journal article" date="2018" name="Plant J.">
        <title>The Physcomitrella patens chromosome-scale assembly reveals moss genome structure and evolution.</title>
        <authorList>
            <person name="Lang D."/>
            <person name="Ullrich K.K."/>
            <person name="Murat F."/>
            <person name="Fuchs J."/>
            <person name="Jenkins J."/>
            <person name="Haas F.B."/>
            <person name="Piednoel M."/>
            <person name="Gundlach H."/>
            <person name="Van Bel M."/>
            <person name="Meyberg R."/>
            <person name="Vives C."/>
            <person name="Morata J."/>
            <person name="Symeonidi A."/>
            <person name="Hiss M."/>
            <person name="Muchero W."/>
            <person name="Kamisugi Y."/>
            <person name="Saleh O."/>
            <person name="Blanc G."/>
            <person name="Decker E.L."/>
            <person name="van Gessel N."/>
            <person name="Grimwood J."/>
            <person name="Hayes R.D."/>
            <person name="Graham S.W."/>
            <person name="Gunter L.E."/>
            <person name="McDaniel S.F."/>
            <person name="Hoernstein S.N.W."/>
            <person name="Larsson A."/>
            <person name="Li F.W."/>
            <person name="Perroud P.F."/>
            <person name="Phillips J."/>
            <person name="Ranjan P."/>
            <person name="Rokshar D.S."/>
            <person name="Rothfels C.J."/>
            <person name="Schneider L."/>
            <person name="Shu S."/>
            <person name="Stevenson D.W."/>
            <person name="Thummler F."/>
            <person name="Tillich M."/>
            <person name="Villarreal Aguilar J.C."/>
            <person name="Widiez T."/>
            <person name="Wong G.K."/>
            <person name="Wymore A."/>
            <person name="Zhang Y."/>
            <person name="Zimmer A.D."/>
            <person name="Quatrano R.S."/>
            <person name="Mayer K.F.X."/>
            <person name="Goodstein D."/>
            <person name="Casacuberta J.M."/>
            <person name="Vandepoele K."/>
            <person name="Reski R."/>
            <person name="Cuming A.C."/>
            <person name="Tuskan G.A."/>
            <person name="Maumus F."/>
            <person name="Salse J."/>
            <person name="Schmutz J."/>
            <person name="Rensing S.A."/>
        </authorList>
    </citation>
    <scope>NUCLEOTIDE SEQUENCE [LARGE SCALE GENOMIC DNA]</scope>
    <source>
        <strain evidence="2 3">cv. Gransden 2004</strain>
    </source>
</reference>
<evidence type="ECO:0000313" key="2">
    <source>
        <dbReference type="EnsemblPlants" id="PAC:32978700.CDS.1"/>
    </source>
</evidence>
<keyword evidence="3" id="KW-1185">Reference proteome</keyword>
<evidence type="ECO:0000313" key="1">
    <source>
        <dbReference type="EMBL" id="PNR52443.1"/>
    </source>
</evidence>
<dbReference type="Proteomes" id="UP000006727">
    <property type="component" value="Chromosome 6"/>
</dbReference>
<reference evidence="2" key="3">
    <citation type="submission" date="2020-12" db="UniProtKB">
        <authorList>
            <consortium name="EnsemblPlants"/>
        </authorList>
    </citation>
    <scope>IDENTIFICATION</scope>
</reference>
<proteinExistence type="predicted"/>